<evidence type="ECO:0000256" key="3">
    <source>
        <dbReference type="ARBA" id="ARBA00022927"/>
    </source>
</evidence>
<keyword evidence="7" id="KW-0813">Transport</keyword>
<dbReference type="PANTHER" id="PTHR30371">
    <property type="entry name" value="SEC-INDEPENDENT PROTEIN TRANSLOCASE PROTEIN TATC"/>
    <property type="match status" value="1"/>
</dbReference>
<dbReference type="PRINTS" id="PR01840">
    <property type="entry name" value="TATCFAMILY"/>
</dbReference>
<evidence type="ECO:0000313" key="10">
    <source>
        <dbReference type="Proteomes" id="UP001501645"/>
    </source>
</evidence>
<evidence type="ECO:0000256" key="6">
    <source>
        <dbReference type="ARBA" id="ARBA00023136"/>
    </source>
</evidence>
<feature type="compositionally biased region" description="Low complexity" evidence="8">
    <location>
        <begin position="254"/>
        <end position="263"/>
    </location>
</feature>
<comment type="caution">
    <text evidence="9">The sequence shown here is derived from an EMBL/GenBank/DDBJ whole genome shotgun (WGS) entry which is preliminary data.</text>
</comment>
<organism evidence="9 10">
    <name type="scientific">Microbacterium gilvum</name>
    <dbReference type="NCBI Taxonomy" id="1336204"/>
    <lineage>
        <taxon>Bacteria</taxon>
        <taxon>Bacillati</taxon>
        <taxon>Actinomycetota</taxon>
        <taxon>Actinomycetes</taxon>
        <taxon>Micrococcales</taxon>
        <taxon>Microbacteriaceae</taxon>
        <taxon>Microbacterium</taxon>
    </lineage>
</organism>
<sequence>MTAVTAARGRMPLSQHLSEARTRAVRAAVALVVGAVLGYLLSDQILDVLREPIDALAASRDASLNYDSVTGAFDLRLKIALFAGVVLSSPVWLFELFAFLAPGLTRRERAYTFGFLGAAIPLFAAGCAMGFSLFPHMVELLAGFASEEDSTILVASYYVDFVMKIIVATGIAFVLPVFIVMLNLLGVLSARTIARSWRICVVAIVAFSAMVTPSADVLSMFLIAIPMCGLFAAAYLIAHLHDRAAARRADRPEAAPASEPAALQEDPSCSA</sequence>
<feature type="transmembrane region" description="Helical" evidence="7">
    <location>
        <begin position="24"/>
        <end position="42"/>
    </location>
</feature>
<dbReference type="InterPro" id="IPR002033">
    <property type="entry name" value="TatC"/>
</dbReference>
<comment type="subcellular location">
    <subcellularLocation>
        <location evidence="7">Cell membrane</location>
        <topology evidence="7">Multi-pass membrane protein</topology>
    </subcellularLocation>
    <subcellularLocation>
        <location evidence="1">Membrane</location>
        <topology evidence="1">Multi-pass membrane protein</topology>
    </subcellularLocation>
</comment>
<evidence type="ECO:0000256" key="5">
    <source>
        <dbReference type="ARBA" id="ARBA00023010"/>
    </source>
</evidence>
<keyword evidence="2 7" id="KW-0812">Transmembrane</keyword>
<dbReference type="HAMAP" id="MF_00902">
    <property type="entry name" value="TatC"/>
    <property type="match status" value="1"/>
</dbReference>
<accession>A0ABP9A022</accession>
<keyword evidence="10" id="KW-1185">Reference proteome</keyword>
<keyword evidence="6 7" id="KW-0472">Membrane</keyword>
<evidence type="ECO:0000256" key="2">
    <source>
        <dbReference type="ARBA" id="ARBA00022692"/>
    </source>
</evidence>
<comment type="similarity">
    <text evidence="7">Belongs to the TatC family.</text>
</comment>
<keyword evidence="7" id="KW-1003">Cell membrane</keyword>
<comment type="subunit">
    <text evidence="7">The Tat system comprises two distinct complexes: a TatABC complex, containing multiple copies of TatA, TatB and TatC subunits, and a separate TatA complex, containing only TatA subunits. Substrates initially bind to the TatABC complex, which probably triggers association of the separate TatA complex to form the active translocon.</text>
</comment>
<keyword evidence="3 7" id="KW-0653">Protein transport</keyword>
<evidence type="ECO:0000256" key="7">
    <source>
        <dbReference type="HAMAP-Rule" id="MF_00902"/>
    </source>
</evidence>
<keyword evidence="5 7" id="KW-0811">Translocation</keyword>
<evidence type="ECO:0000313" key="9">
    <source>
        <dbReference type="EMBL" id="GAA4771168.1"/>
    </source>
</evidence>
<keyword evidence="4 7" id="KW-1133">Transmembrane helix</keyword>
<dbReference type="NCBIfam" id="TIGR00945">
    <property type="entry name" value="tatC"/>
    <property type="match status" value="1"/>
</dbReference>
<dbReference type="PANTHER" id="PTHR30371:SF0">
    <property type="entry name" value="SEC-INDEPENDENT PROTEIN TRANSLOCASE PROTEIN TATC, CHLOROPLASTIC-RELATED"/>
    <property type="match status" value="1"/>
</dbReference>
<feature type="transmembrane region" description="Helical" evidence="7">
    <location>
        <begin position="221"/>
        <end position="238"/>
    </location>
</feature>
<evidence type="ECO:0000256" key="1">
    <source>
        <dbReference type="ARBA" id="ARBA00004141"/>
    </source>
</evidence>
<name>A0ABP9A022_9MICO</name>
<dbReference type="RefSeq" id="WP_345437430.1">
    <property type="nucleotide sequence ID" value="NZ_BAABKO010000002.1"/>
</dbReference>
<comment type="function">
    <text evidence="7">Part of the twin-arginine translocation (Tat) system that transports large folded proteins containing a characteristic twin-arginine motif in their signal peptide across membranes. Together with TatB, TatC is part of a receptor directly interacting with Tat signal peptides.</text>
</comment>
<feature type="region of interest" description="Disordered" evidence="8">
    <location>
        <begin position="250"/>
        <end position="271"/>
    </location>
</feature>
<proteinExistence type="inferred from homology"/>
<gene>
    <name evidence="9" type="primary">tatC_2</name>
    <name evidence="7" type="synonym">tatC</name>
    <name evidence="9" type="ORF">GCM10023351_13870</name>
</gene>
<evidence type="ECO:0000256" key="8">
    <source>
        <dbReference type="SAM" id="MobiDB-lite"/>
    </source>
</evidence>
<protein>
    <recommendedName>
        <fullName evidence="7">Sec-independent protein translocase protein TatC</fullName>
    </recommendedName>
</protein>
<feature type="transmembrane region" description="Helical" evidence="7">
    <location>
        <begin position="79"/>
        <end position="101"/>
    </location>
</feature>
<dbReference type="Pfam" id="PF00902">
    <property type="entry name" value="TatC"/>
    <property type="match status" value="1"/>
</dbReference>
<reference evidence="10" key="1">
    <citation type="journal article" date="2019" name="Int. J. Syst. Evol. Microbiol.">
        <title>The Global Catalogue of Microorganisms (GCM) 10K type strain sequencing project: providing services to taxonomists for standard genome sequencing and annotation.</title>
        <authorList>
            <consortium name="The Broad Institute Genomics Platform"/>
            <consortium name="The Broad Institute Genome Sequencing Center for Infectious Disease"/>
            <person name="Wu L."/>
            <person name="Ma J."/>
        </authorList>
    </citation>
    <scope>NUCLEOTIDE SEQUENCE [LARGE SCALE GENOMIC DNA]</scope>
    <source>
        <strain evidence="10">JCM 18537</strain>
    </source>
</reference>
<evidence type="ECO:0000256" key="4">
    <source>
        <dbReference type="ARBA" id="ARBA00022989"/>
    </source>
</evidence>
<dbReference type="EMBL" id="BAABKO010000002">
    <property type="protein sequence ID" value="GAA4771168.1"/>
    <property type="molecule type" value="Genomic_DNA"/>
</dbReference>
<feature type="transmembrane region" description="Helical" evidence="7">
    <location>
        <begin position="161"/>
        <end position="185"/>
    </location>
</feature>
<feature type="transmembrane region" description="Helical" evidence="7">
    <location>
        <begin position="197"/>
        <end position="215"/>
    </location>
</feature>
<dbReference type="Proteomes" id="UP001501645">
    <property type="component" value="Unassembled WGS sequence"/>
</dbReference>
<feature type="transmembrane region" description="Helical" evidence="7">
    <location>
        <begin position="113"/>
        <end position="134"/>
    </location>
</feature>